<protein>
    <submittedName>
        <fullName evidence="1">Uncharacterized protein</fullName>
    </submittedName>
</protein>
<sequence>MRQKYYTFSQPILYEKKYTIKNNYRLINKLQGLKSIQVYIIVKYRFLFIHDFWK</sequence>
<dbReference type="AlphaFoldDB" id="A0A6C0EQ45"/>
<organism evidence="1">
    <name type="scientific">viral metagenome</name>
    <dbReference type="NCBI Taxonomy" id="1070528"/>
    <lineage>
        <taxon>unclassified sequences</taxon>
        <taxon>metagenomes</taxon>
        <taxon>organismal metagenomes</taxon>
    </lineage>
</organism>
<name>A0A6C0EQ45_9ZZZZ</name>
<proteinExistence type="predicted"/>
<dbReference type="EMBL" id="MN738917">
    <property type="protein sequence ID" value="QHT31316.1"/>
    <property type="molecule type" value="Genomic_DNA"/>
</dbReference>
<accession>A0A6C0EQ45</accession>
<reference evidence="1" key="1">
    <citation type="journal article" date="2020" name="Nature">
        <title>Giant virus diversity and host interactions through global metagenomics.</title>
        <authorList>
            <person name="Schulz F."/>
            <person name="Roux S."/>
            <person name="Paez-Espino D."/>
            <person name="Jungbluth S."/>
            <person name="Walsh D.A."/>
            <person name="Denef V.J."/>
            <person name="McMahon K.D."/>
            <person name="Konstantinidis K.T."/>
            <person name="Eloe-Fadrosh E.A."/>
            <person name="Kyrpides N.C."/>
            <person name="Woyke T."/>
        </authorList>
    </citation>
    <scope>NUCLEOTIDE SEQUENCE</scope>
    <source>
        <strain evidence="1">GVMAG-M-3300009155-2</strain>
    </source>
</reference>
<evidence type="ECO:0000313" key="1">
    <source>
        <dbReference type="EMBL" id="QHT31316.1"/>
    </source>
</evidence>